<sequence>MSDHYGTLMKKRSTCCDRPNAPPFPIVHYPPEIYPTEIIYHKILPGYTISQKVPLLDNDAPGHRDWRSAESNREHAIDEAKERGINVDKDQNPDKCAVCGKLRSKASKPAHQELPPLKLFSNPYRLLRNRVRPPRRILPKTSEERAREAEEKTKTAASEYEAPFKHLQALNRRSPTDGSSQTD</sequence>
<organism evidence="2 3">
    <name type="scientific">Steinernema carpocapsae</name>
    <name type="common">Entomopathogenic nematode</name>
    <dbReference type="NCBI Taxonomy" id="34508"/>
    <lineage>
        <taxon>Eukaryota</taxon>
        <taxon>Metazoa</taxon>
        <taxon>Ecdysozoa</taxon>
        <taxon>Nematoda</taxon>
        <taxon>Chromadorea</taxon>
        <taxon>Rhabditida</taxon>
        <taxon>Tylenchina</taxon>
        <taxon>Panagrolaimomorpha</taxon>
        <taxon>Strongyloidoidea</taxon>
        <taxon>Steinernematidae</taxon>
        <taxon>Steinernema</taxon>
    </lineage>
</organism>
<protein>
    <submittedName>
        <fullName evidence="2">Uncharacterized protein</fullName>
    </submittedName>
</protein>
<feature type="compositionally biased region" description="Basic and acidic residues" evidence="1">
    <location>
        <begin position="141"/>
        <end position="154"/>
    </location>
</feature>
<name>A0A4U8UM84_STECR</name>
<evidence type="ECO:0000313" key="2">
    <source>
        <dbReference type="EMBL" id="TMS33921.1"/>
    </source>
</evidence>
<dbReference type="AlphaFoldDB" id="A0A4U8UM84"/>
<feature type="region of interest" description="Disordered" evidence="1">
    <location>
        <begin position="132"/>
        <end position="183"/>
    </location>
</feature>
<comment type="caution">
    <text evidence="2">The sequence shown here is derived from an EMBL/GenBank/DDBJ whole genome shotgun (WGS) entry which is preliminary data.</text>
</comment>
<evidence type="ECO:0000313" key="3">
    <source>
        <dbReference type="Proteomes" id="UP000298663"/>
    </source>
</evidence>
<evidence type="ECO:0000256" key="1">
    <source>
        <dbReference type="SAM" id="MobiDB-lite"/>
    </source>
</evidence>
<feature type="compositionally biased region" description="Polar residues" evidence="1">
    <location>
        <begin position="171"/>
        <end position="183"/>
    </location>
</feature>
<reference evidence="2 3" key="1">
    <citation type="journal article" date="2015" name="Genome Biol.">
        <title>Comparative genomics of Steinernema reveals deeply conserved gene regulatory networks.</title>
        <authorList>
            <person name="Dillman A.R."/>
            <person name="Macchietto M."/>
            <person name="Porter C.F."/>
            <person name="Rogers A."/>
            <person name="Williams B."/>
            <person name="Antoshechkin I."/>
            <person name="Lee M.M."/>
            <person name="Goodwin Z."/>
            <person name="Lu X."/>
            <person name="Lewis E.E."/>
            <person name="Goodrich-Blair H."/>
            <person name="Stock S.P."/>
            <person name="Adams B.J."/>
            <person name="Sternberg P.W."/>
            <person name="Mortazavi A."/>
        </authorList>
    </citation>
    <scope>NUCLEOTIDE SEQUENCE [LARGE SCALE GENOMIC DNA]</scope>
    <source>
        <strain evidence="2 3">ALL</strain>
    </source>
</reference>
<dbReference type="EMBL" id="AZBU02000001">
    <property type="protein sequence ID" value="TMS33921.1"/>
    <property type="molecule type" value="Genomic_DNA"/>
</dbReference>
<gene>
    <name evidence="2" type="ORF">L596_001607</name>
</gene>
<accession>A0A4U8UM84</accession>
<dbReference type="Proteomes" id="UP000298663">
    <property type="component" value="Chromosome X"/>
</dbReference>
<proteinExistence type="predicted"/>
<keyword evidence="3" id="KW-1185">Reference proteome</keyword>
<reference evidence="2 3" key="2">
    <citation type="journal article" date="2019" name="G3 (Bethesda)">
        <title>Hybrid Assembly of the Genome of the Entomopathogenic Nematode Steinernema carpocapsae Identifies the X-Chromosome.</title>
        <authorList>
            <person name="Serra L."/>
            <person name="Macchietto M."/>
            <person name="Macias-Munoz A."/>
            <person name="McGill C.J."/>
            <person name="Rodriguez I.M."/>
            <person name="Rodriguez B."/>
            <person name="Murad R."/>
            <person name="Mortazavi A."/>
        </authorList>
    </citation>
    <scope>NUCLEOTIDE SEQUENCE [LARGE SCALE GENOMIC DNA]</scope>
    <source>
        <strain evidence="2 3">ALL</strain>
    </source>
</reference>
<dbReference type="EMBL" id="CM016762">
    <property type="protein sequence ID" value="TMS33921.1"/>
    <property type="molecule type" value="Genomic_DNA"/>
</dbReference>